<gene>
    <name evidence="3" type="ORF">CQ14_19510</name>
</gene>
<keyword evidence="2" id="KW-1133">Transmembrane helix</keyword>
<evidence type="ECO:0000313" key="3">
    <source>
        <dbReference type="EMBL" id="KRR25695.1"/>
    </source>
</evidence>
<evidence type="ECO:0000256" key="1">
    <source>
        <dbReference type="SAM" id="MobiDB-lite"/>
    </source>
</evidence>
<dbReference type="NCBIfam" id="TIGR02458">
    <property type="entry name" value="CbtA"/>
    <property type="match status" value="1"/>
</dbReference>
<dbReference type="EMBL" id="LLYB01000053">
    <property type="protein sequence ID" value="KRR25695.1"/>
    <property type="molecule type" value="Genomic_DNA"/>
</dbReference>
<feature type="transmembrane region" description="Helical" evidence="2">
    <location>
        <begin position="210"/>
        <end position="233"/>
    </location>
</feature>
<dbReference type="Proteomes" id="UP000051660">
    <property type="component" value="Unassembled WGS sequence"/>
</dbReference>
<name>A0A0R3N646_9BRAD</name>
<keyword evidence="2" id="KW-0812">Transmembrane</keyword>
<accession>A0A0R3N646</accession>
<proteinExistence type="predicted"/>
<reference evidence="3 4" key="1">
    <citation type="submission" date="2014-03" db="EMBL/GenBank/DDBJ databases">
        <title>Bradyrhizobium valentinum sp. nov., isolated from effective nodules of Lupinus mariae-josephae, a lupine endemic of basic-lime soils in Eastern Spain.</title>
        <authorList>
            <person name="Duran D."/>
            <person name="Rey L."/>
            <person name="Navarro A."/>
            <person name="Busquets A."/>
            <person name="Imperial J."/>
            <person name="Ruiz-Argueso T."/>
        </authorList>
    </citation>
    <scope>NUCLEOTIDE SEQUENCE [LARGE SCALE GENOMIC DNA]</scope>
    <source>
        <strain evidence="3 4">CCBAU 23086</strain>
    </source>
</reference>
<feature type="transmembrane region" description="Helical" evidence="2">
    <location>
        <begin position="87"/>
        <end position="107"/>
    </location>
</feature>
<comment type="caution">
    <text evidence="3">The sequence shown here is derived from an EMBL/GenBank/DDBJ whole genome shotgun (WGS) entry which is preliminary data.</text>
</comment>
<dbReference type="Pfam" id="PF09490">
    <property type="entry name" value="CbtA"/>
    <property type="match status" value="1"/>
</dbReference>
<feature type="compositionally biased region" description="Basic and acidic residues" evidence="1">
    <location>
        <begin position="51"/>
        <end position="72"/>
    </location>
</feature>
<dbReference type="AlphaFoldDB" id="A0A0R3N646"/>
<dbReference type="OrthoDB" id="9813640at2"/>
<evidence type="ECO:0000313" key="4">
    <source>
        <dbReference type="Proteomes" id="UP000051660"/>
    </source>
</evidence>
<feature type="transmembrane region" description="Helical" evidence="2">
    <location>
        <begin position="177"/>
        <end position="198"/>
    </location>
</feature>
<feature type="transmembrane region" description="Helical" evidence="2">
    <location>
        <begin position="153"/>
        <end position="170"/>
    </location>
</feature>
<sequence length="239" mass="25418">MSIFRSIVFSAVLSGLIGGTAVTVLQYFSTVPLILKAETYEHQAPEAGAKPTDESAKGHAPHDHASHEHEPTAWKPTEGLQRNGLTAAANILTAIGFSLLLAGFYALRGGVDRHEALLWGLSGFVVFTAAPGLGLPPELPGVPVAALGARQLWWIMTALATALGMGLIFLHRAVWATVLGFCLVVFPHLVGAPQLAGAHSDVPDALSHQFMVAVTMTSLLFWTLLGCLTGVFFRRFSAR</sequence>
<evidence type="ECO:0000256" key="2">
    <source>
        <dbReference type="SAM" id="Phobius"/>
    </source>
</evidence>
<dbReference type="InterPro" id="IPR012666">
    <property type="entry name" value="CbtA_put"/>
</dbReference>
<dbReference type="RefSeq" id="WP_057857563.1">
    <property type="nucleotide sequence ID" value="NZ_LLYB01000053.1"/>
</dbReference>
<feature type="region of interest" description="Disordered" evidence="1">
    <location>
        <begin position="44"/>
        <end position="77"/>
    </location>
</feature>
<protein>
    <submittedName>
        <fullName evidence="3">Cobalt transporter</fullName>
    </submittedName>
</protein>
<feature type="transmembrane region" description="Helical" evidence="2">
    <location>
        <begin position="7"/>
        <end position="28"/>
    </location>
</feature>
<feature type="transmembrane region" description="Helical" evidence="2">
    <location>
        <begin position="116"/>
        <end position="133"/>
    </location>
</feature>
<organism evidence="3 4">
    <name type="scientific">Bradyrhizobium lablabi</name>
    <dbReference type="NCBI Taxonomy" id="722472"/>
    <lineage>
        <taxon>Bacteria</taxon>
        <taxon>Pseudomonadati</taxon>
        <taxon>Pseudomonadota</taxon>
        <taxon>Alphaproteobacteria</taxon>
        <taxon>Hyphomicrobiales</taxon>
        <taxon>Nitrobacteraceae</taxon>
        <taxon>Bradyrhizobium</taxon>
    </lineage>
</organism>
<keyword evidence="2" id="KW-0472">Membrane</keyword>